<dbReference type="Pfam" id="PF00037">
    <property type="entry name" value="Fer4"/>
    <property type="match status" value="1"/>
</dbReference>
<dbReference type="InterPro" id="IPR034457">
    <property type="entry name" value="Organic_radical-activating"/>
</dbReference>
<evidence type="ECO:0000256" key="1">
    <source>
        <dbReference type="ARBA" id="ARBA00001966"/>
    </source>
</evidence>
<evidence type="ECO:0000259" key="10">
    <source>
        <dbReference type="PROSITE" id="PS51379"/>
    </source>
</evidence>
<feature type="domain" description="4Fe-4S ferredoxin-type" evidence="10">
    <location>
        <begin position="44"/>
        <end position="75"/>
    </location>
</feature>
<comment type="caution">
    <text evidence="12">The sequence shown here is derived from an EMBL/GenBank/DDBJ whole genome shotgun (WGS) entry which is preliminary data.</text>
</comment>
<keyword evidence="3" id="KW-0004">4Fe-4S</keyword>
<comment type="catalytic activity">
    <reaction evidence="9">
        <text>glycyl-[protein] + reduced [flavodoxin] + S-adenosyl-L-methionine = glycin-2-yl radical-[protein] + semiquinone [flavodoxin] + 5'-deoxyadenosine + L-methionine + H(+)</text>
        <dbReference type="Rhea" id="RHEA:61976"/>
        <dbReference type="Rhea" id="RHEA-COMP:10622"/>
        <dbReference type="Rhea" id="RHEA-COMP:14480"/>
        <dbReference type="Rhea" id="RHEA-COMP:15993"/>
        <dbReference type="Rhea" id="RHEA-COMP:15994"/>
        <dbReference type="ChEBI" id="CHEBI:15378"/>
        <dbReference type="ChEBI" id="CHEBI:17319"/>
        <dbReference type="ChEBI" id="CHEBI:29947"/>
        <dbReference type="ChEBI" id="CHEBI:32722"/>
        <dbReference type="ChEBI" id="CHEBI:57618"/>
        <dbReference type="ChEBI" id="CHEBI:57844"/>
        <dbReference type="ChEBI" id="CHEBI:59789"/>
        <dbReference type="ChEBI" id="CHEBI:140311"/>
    </reaction>
</comment>
<comment type="similarity">
    <text evidence="2">Belongs to the organic radical-activating enzymes family.</text>
</comment>
<dbReference type="PANTHER" id="PTHR30352:SF4">
    <property type="entry name" value="PYRUVATE FORMATE-LYASE 2-ACTIVATING ENZYME"/>
    <property type="match status" value="1"/>
</dbReference>
<dbReference type="Proteomes" id="UP000886858">
    <property type="component" value="Unassembled WGS sequence"/>
</dbReference>
<keyword evidence="8" id="KW-0411">Iron-sulfur</keyword>
<dbReference type="GO" id="GO:0051539">
    <property type="term" value="F:4 iron, 4 sulfur cluster binding"/>
    <property type="evidence" value="ECO:0007669"/>
    <property type="project" value="UniProtKB-KW"/>
</dbReference>
<gene>
    <name evidence="12" type="ORF">H9717_06065</name>
</gene>
<dbReference type="SUPFAM" id="SSF102114">
    <property type="entry name" value="Radical SAM enzymes"/>
    <property type="match status" value="1"/>
</dbReference>
<dbReference type="Pfam" id="PF04055">
    <property type="entry name" value="Radical_SAM"/>
    <property type="match status" value="1"/>
</dbReference>
<evidence type="ECO:0000256" key="5">
    <source>
        <dbReference type="ARBA" id="ARBA00022723"/>
    </source>
</evidence>
<dbReference type="AlphaFoldDB" id="A0A9D2I4L5"/>
<protein>
    <submittedName>
        <fullName evidence="12">Glycyl-radical enzyme activating protein</fullName>
    </submittedName>
</protein>
<keyword evidence="6" id="KW-0560">Oxidoreductase</keyword>
<dbReference type="PROSITE" id="PS51918">
    <property type="entry name" value="RADICAL_SAM"/>
    <property type="match status" value="1"/>
</dbReference>
<evidence type="ECO:0000256" key="4">
    <source>
        <dbReference type="ARBA" id="ARBA00022691"/>
    </source>
</evidence>
<comment type="cofactor">
    <cofactor evidence="1">
        <name>[4Fe-4S] cluster</name>
        <dbReference type="ChEBI" id="CHEBI:49883"/>
    </cofactor>
</comment>
<sequence length="290" mass="32512">MKKAVISDIKRFAVHDGNGIRTTVFLKGCPLKCVWCHNPEGISFQPQIAYYEHKCVGCGKCVKICPPKAHEIKNSVHIFTRNLCIECGQCEEVCLGNALKLYGKEFTVSELMPLLLEDRDFYDHSGGGVTLSGGECLAQADFCSELLKELKKEAVSTAVDTCGFVAREALDKVMPYTDVFLYDIKAIDEDVHIKCTGQPNTVILENLKYLDRKNCKIEIRVPYVPGWNDNQIGKIADFLSKLKNIIRVRVLPYHNYAASKYEALGMKNTLPDQLPTDKMIKEAEAQLGIE</sequence>
<evidence type="ECO:0000256" key="6">
    <source>
        <dbReference type="ARBA" id="ARBA00023002"/>
    </source>
</evidence>
<dbReference type="InterPro" id="IPR012839">
    <property type="entry name" value="Organic_radical_activase"/>
</dbReference>
<feature type="domain" description="Radical SAM core" evidence="11">
    <location>
        <begin position="15"/>
        <end position="290"/>
    </location>
</feature>
<keyword evidence="7" id="KW-0408">Iron</keyword>
<reference evidence="12" key="2">
    <citation type="submission" date="2021-04" db="EMBL/GenBank/DDBJ databases">
        <authorList>
            <person name="Gilroy R."/>
        </authorList>
    </citation>
    <scope>NUCLEOTIDE SEQUENCE</scope>
    <source>
        <strain evidence="12">CHK179-7159</strain>
    </source>
</reference>
<proteinExistence type="inferred from homology"/>
<evidence type="ECO:0000259" key="11">
    <source>
        <dbReference type="PROSITE" id="PS51918"/>
    </source>
</evidence>
<organism evidence="12 13">
    <name type="scientific">Candidatus Eisenbergiella merdipullorum</name>
    <dbReference type="NCBI Taxonomy" id="2838553"/>
    <lineage>
        <taxon>Bacteria</taxon>
        <taxon>Bacillati</taxon>
        <taxon>Bacillota</taxon>
        <taxon>Clostridia</taxon>
        <taxon>Lachnospirales</taxon>
        <taxon>Lachnospiraceae</taxon>
        <taxon>Eisenbergiella</taxon>
    </lineage>
</organism>
<dbReference type="PANTHER" id="PTHR30352">
    <property type="entry name" value="PYRUVATE FORMATE-LYASE-ACTIVATING ENZYME"/>
    <property type="match status" value="1"/>
</dbReference>
<dbReference type="SFLD" id="SFLDG01118">
    <property type="entry name" value="activating_enzymes__group_2"/>
    <property type="match status" value="1"/>
</dbReference>
<feature type="domain" description="4Fe-4S ferredoxin-type" evidence="10">
    <location>
        <begin position="78"/>
        <end position="104"/>
    </location>
</feature>
<evidence type="ECO:0000256" key="2">
    <source>
        <dbReference type="ARBA" id="ARBA00009777"/>
    </source>
</evidence>
<dbReference type="InterPro" id="IPR017896">
    <property type="entry name" value="4Fe4S_Fe-S-bd"/>
</dbReference>
<dbReference type="GO" id="GO:0046872">
    <property type="term" value="F:metal ion binding"/>
    <property type="evidence" value="ECO:0007669"/>
    <property type="project" value="UniProtKB-KW"/>
</dbReference>
<evidence type="ECO:0000256" key="8">
    <source>
        <dbReference type="ARBA" id="ARBA00023014"/>
    </source>
</evidence>
<evidence type="ECO:0000313" key="13">
    <source>
        <dbReference type="Proteomes" id="UP000886858"/>
    </source>
</evidence>
<dbReference type="NCBIfam" id="TIGR02494">
    <property type="entry name" value="PFLE_PFLC"/>
    <property type="match status" value="1"/>
</dbReference>
<accession>A0A9D2I4L5</accession>
<dbReference type="EMBL" id="DWYY01000063">
    <property type="protein sequence ID" value="HJA92666.1"/>
    <property type="molecule type" value="Genomic_DNA"/>
</dbReference>
<dbReference type="PROSITE" id="PS01087">
    <property type="entry name" value="RADICAL_ACTIVATING"/>
    <property type="match status" value="1"/>
</dbReference>
<dbReference type="SFLD" id="SFLDS00029">
    <property type="entry name" value="Radical_SAM"/>
    <property type="match status" value="1"/>
</dbReference>
<dbReference type="InterPro" id="IPR007197">
    <property type="entry name" value="rSAM"/>
</dbReference>
<reference evidence="12" key="1">
    <citation type="journal article" date="2021" name="PeerJ">
        <title>Extensive microbial diversity within the chicken gut microbiome revealed by metagenomics and culture.</title>
        <authorList>
            <person name="Gilroy R."/>
            <person name="Ravi A."/>
            <person name="Getino M."/>
            <person name="Pursley I."/>
            <person name="Horton D.L."/>
            <person name="Alikhan N.F."/>
            <person name="Baker D."/>
            <person name="Gharbi K."/>
            <person name="Hall N."/>
            <person name="Watson M."/>
            <person name="Adriaenssens E.M."/>
            <person name="Foster-Nyarko E."/>
            <person name="Jarju S."/>
            <person name="Secka A."/>
            <person name="Antonio M."/>
            <person name="Oren A."/>
            <person name="Chaudhuri R.R."/>
            <person name="La Ragione R."/>
            <person name="Hildebrand F."/>
            <person name="Pallen M.J."/>
        </authorList>
    </citation>
    <scope>NUCLEOTIDE SEQUENCE</scope>
    <source>
        <strain evidence="12">CHK179-7159</strain>
    </source>
</reference>
<evidence type="ECO:0000256" key="9">
    <source>
        <dbReference type="ARBA" id="ARBA00047365"/>
    </source>
</evidence>
<evidence type="ECO:0000256" key="7">
    <source>
        <dbReference type="ARBA" id="ARBA00023004"/>
    </source>
</evidence>
<keyword evidence="4" id="KW-0949">S-adenosyl-L-methionine</keyword>
<name>A0A9D2I4L5_9FIRM</name>
<dbReference type="InterPro" id="IPR058240">
    <property type="entry name" value="rSAM_sf"/>
</dbReference>
<dbReference type="PIRSF" id="PIRSF000371">
    <property type="entry name" value="PFL_act_enz"/>
    <property type="match status" value="1"/>
</dbReference>
<dbReference type="Gene3D" id="3.80.30.10">
    <property type="entry name" value="pyruvate-formate lyase- activating enzyme"/>
    <property type="match status" value="1"/>
</dbReference>
<keyword evidence="5" id="KW-0479">Metal-binding</keyword>
<dbReference type="SUPFAM" id="SSF54862">
    <property type="entry name" value="4Fe-4S ferredoxins"/>
    <property type="match status" value="1"/>
</dbReference>
<dbReference type="InterPro" id="IPR001989">
    <property type="entry name" value="Radical_activat_CS"/>
</dbReference>
<dbReference type="PROSITE" id="PS51379">
    <property type="entry name" value="4FE4S_FER_2"/>
    <property type="match status" value="2"/>
</dbReference>
<dbReference type="InterPro" id="IPR017900">
    <property type="entry name" value="4Fe4S_Fe_S_CS"/>
</dbReference>
<evidence type="ECO:0000256" key="3">
    <source>
        <dbReference type="ARBA" id="ARBA00022485"/>
    </source>
</evidence>
<dbReference type="GO" id="GO:0016491">
    <property type="term" value="F:oxidoreductase activity"/>
    <property type="evidence" value="ECO:0007669"/>
    <property type="project" value="UniProtKB-KW"/>
</dbReference>
<evidence type="ECO:0000313" key="12">
    <source>
        <dbReference type="EMBL" id="HJA92666.1"/>
    </source>
</evidence>
<dbReference type="PROSITE" id="PS00198">
    <property type="entry name" value="4FE4S_FER_1"/>
    <property type="match status" value="1"/>
</dbReference>
<dbReference type="SFLD" id="SFLDG01066">
    <property type="entry name" value="organic_radical-activating_enz"/>
    <property type="match status" value="1"/>
</dbReference>
<dbReference type="InterPro" id="IPR040074">
    <property type="entry name" value="BssD/PflA/YjjW"/>
</dbReference>
<dbReference type="Gene3D" id="3.30.70.20">
    <property type="match status" value="1"/>
</dbReference>